<feature type="region of interest" description="Disordered" evidence="3">
    <location>
        <begin position="62"/>
        <end position="183"/>
    </location>
</feature>
<protein>
    <submittedName>
        <fullName evidence="5">Tyrosine protein kinase, putative</fullName>
    </submittedName>
</protein>
<feature type="compositionally biased region" description="Low complexity" evidence="3">
    <location>
        <begin position="142"/>
        <end position="180"/>
    </location>
</feature>
<dbReference type="PANTHER" id="PTHR44329">
    <property type="entry name" value="SERINE/THREONINE-PROTEIN KINASE TNNI3K-RELATED"/>
    <property type="match status" value="1"/>
</dbReference>
<accession>L8H9I1</accession>
<dbReference type="GO" id="GO:0004674">
    <property type="term" value="F:protein serine/threonine kinase activity"/>
    <property type="evidence" value="ECO:0007669"/>
    <property type="project" value="TreeGrafter"/>
</dbReference>
<gene>
    <name evidence="5" type="ORF">ACA1_183270</name>
</gene>
<feature type="compositionally biased region" description="Basic residues" evidence="3">
    <location>
        <begin position="581"/>
        <end position="591"/>
    </location>
</feature>
<dbReference type="Gene3D" id="1.10.510.10">
    <property type="entry name" value="Transferase(Phosphotransferase) domain 1"/>
    <property type="match status" value="1"/>
</dbReference>
<dbReference type="GO" id="GO:0005524">
    <property type="term" value="F:ATP binding"/>
    <property type="evidence" value="ECO:0007669"/>
    <property type="project" value="UniProtKB-KW"/>
</dbReference>
<feature type="compositionally biased region" description="Basic and acidic residues" evidence="3">
    <location>
        <begin position="891"/>
        <end position="912"/>
    </location>
</feature>
<feature type="compositionally biased region" description="Low complexity" evidence="3">
    <location>
        <begin position="917"/>
        <end position="962"/>
    </location>
</feature>
<feature type="domain" description="Protein kinase" evidence="4">
    <location>
        <begin position="270"/>
        <end position="560"/>
    </location>
</feature>
<evidence type="ECO:0000256" key="3">
    <source>
        <dbReference type="SAM" id="MobiDB-lite"/>
    </source>
</evidence>
<evidence type="ECO:0000313" key="5">
    <source>
        <dbReference type="EMBL" id="ELR21393.1"/>
    </source>
</evidence>
<dbReference type="InterPro" id="IPR001245">
    <property type="entry name" value="Ser-Thr/Tyr_kinase_cat_dom"/>
</dbReference>
<keyword evidence="5" id="KW-0418">Kinase</keyword>
<keyword evidence="6" id="KW-1185">Reference proteome</keyword>
<keyword evidence="2" id="KW-0067">ATP-binding</keyword>
<dbReference type="OrthoDB" id="5966500at2759"/>
<dbReference type="InterPro" id="IPR011009">
    <property type="entry name" value="Kinase-like_dom_sf"/>
</dbReference>
<dbReference type="VEuPathDB" id="AmoebaDB:ACA1_183270"/>
<dbReference type="STRING" id="1257118.L8H9I1"/>
<dbReference type="AlphaFoldDB" id="L8H9I1"/>
<reference evidence="5 6" key="1">
    <citation type="journal article" date="2013" name="Genome Biol.">
        <title>Genome of Acanthamoeba castellanii highlights extensive lateral gene transfer and early evolution of tyrosine kinase signaling.</title>
        <authorList>
            <person name="Clarke M."/>
            <person name="Lohan A.J."/>
            <person name="Liu B."/>
            <person name="Lagkouvardos I."/>
            <person name="Roy S."/>
            <person name="Zafar N."/>
            <person name="Bertelli C."/>
            <person name="Schilde C."/>
            <person name="Kianianmomeni A."/>
            <person name="Burglin T.R."/>
            <person name="Frech C."/>
            <person name="Turcotte B."/>
            <person name="Kopec K.O."/>
            <person name="Synnott J.M."/>
            <person name="Choo C."/>
            <person name="Paponov I."/>
            <person name="Finkler A."/>
            <person name="Soon Heng Tan C."/>
            <person name="Hutchins A.P."/>
            <person name="Weinmeier T."/>
            <person name="Rattei T."/>
            <person name="Chu J.S."/>
            <person name="Gimenez G."/>
            <person name="Irimia M."/>
            <person name="Rigden D.J."/>
            <person name="Fitzpatrick D.A."/>
            <person name="Lorenzo-Morales J."/>
            <person name="Bateman A."/>
            <person name="Chiu C.H."/>
            <person name="Tang P."/>
            <person name="Hegemann P."/>
            <person name="Fromm H."/>
            <person name="Raoult D."/>
            <person name="Greub G."/>
            <person name="Miranda-Saavedra D."/>
            <person name="Chen N."/>
            <person name="Nash P."/>
            <person name="Ginger M.L."/>
            <person name="Horn M."/>
            <person name="Schaap P."/>
            <person name="Caler L."/>
            <person name="Loftus B."/>
        </authorList>
    </citation>
    <scope>NUCLEOTIDE SEQUENCE [LARGE SCALE GENOMIC DNA]</scope>
    <source>
        <strain evidence="5 6">Neff</strain>
    </source>
</reference>
<feature type="compositionally biased region" description="Low complexity" evidence="3">
    <location>
        <begin position="780"/>
        <end position="792"/>
    </location>
</feature>
<evidence type="ECO:0000256" key="2">
    <source>
        <dbReference type="ARBA" id="ARBA00022840"/>
    </source>
</evidence>
<dbReference type="Proteomes" id="UP000011083">
    <property type="component" value="Unassembled WGS sequence"/>
</dbReference>
<feature type="compositionally biased region" description="Basic and acidic residues" evidence="3">
    <location>
        <begin position="851"/>
        <end position="874"/>
    </location>
</feature>
<dbReference type="KEGG" id="acan:ACA1_183270"/>
<feature type="compositionally biased region" description="Basic and acidic residues" evidence="3">
    <location>
        <begin position="652"/>
        <end position="679"/>
    </location>
</feature>
<dbReference type="SUPFAM" id="SSF56112">
    <property type="entry name" value="Protein kinase-like (PK-like)"/>
    <property type="match status" value="1"/>
</dbReference>
<feature type="compositionally biased region" description="Basic and acidic residues" evidence="3">
    <location>
        <begin position="698"/>
        <end position="764"/>
    </location>
</feature>
<organism evidence="5 6">
    <name type="scientific">Acanthamoeba castellanii (strain ATCC 30010 / Neff)</name>
    <dbReference type="NCBI Taxonomy" id="1257118"/>
    <lineage>
        <taxon>Eukaryota</taxon>
        <taxon>Amoebozoa</taxon>
        <taxon>Discosea</taxon>
        <taxon>Longamoebia</taxon>
        <taxon>Centramoebida</taxon>
        <taxon>Acanthamoebidae</taxon>
        <taxon>Acanthamoeba</taxon>
    </lineage>
</organism>
<dbReference type="EMBL" id="KB007904">
    <property type="protein sequence ID" value="ELR21393.1"/>
    <property type="molecule type" value="Genomic_DNA"/>
</dbReference>
<evidence type="ECO:0000259" key="4">
    <source>
        <dbReference type="PROSITE" id="PS50011"/>
    </source>
</evidence>
<dbReference type="InterPro" id="IPR000719">
    <property type="entry name" value="Prot_kinase_dom"/>
</dbReference>
<dbReference type="InterPro" id="IPR051681">
    <property type="entry name" value="Ser/Thr_Kinases-Pseudokinases"/>
</dbReference>
<dbReference type="PROSITE" id="PS50011">
    <property type="entry name" value="PROTEIN_KINASE_DOM"/>
    <property type="match status" value="1"/>
</dbReference>
<feature type="compositionally biased region" description="Low complexity" evidence="3">
    <location>
        <begin position="68"/>
        <end position="82"/>
    </location>
</feature>
<sequence>MQHSSGSGRPTGGENKCKLCSTKFNAVNRKPVRVCANCHMRFLLIRNEIDFTFLFEEKGRRGSESLDSAMSPRGSLSGSSSPFITPRRSADGNDADDDDSHEESQQAGKRGSDEGSGLFKRGGSKRLLRVVTKKGSHRESSESGSSLSSSGSGVVVTTSSSLQSSSSSSSSPSSPSSAAQTVGSSTMEFDLKERDVREAVVKLQLPIFFIDRRTIEVVQRKTVVFNAGAPILLSGRPSSGDGLHLKLAEVNIAFWVLGGEAQATNHKRASMRKQRTGKGSMKYAVILDGHPIADDRGPDRTELSVVFKNLQLFDWLSFSRAMRELTTLTTIHRAENPSGSPRMPSNEMAPYFVQLLGVCVTDGSNGLQMGFVFEPMTKGSLRNCLIQCQEELNEPELTFEIARHIAVAMTLLHDKFGYIHANLSPENILVADDWTVKVGGFGNAVRPEGIPYAARSSPSPRFHLAPEVLKRGEYSFASDVYSYGMILVELTTLQPPYKQEQFKQLRKITVHTELGEAIESYGLLPAFDQTIEIGALICQCLSVDPKARIAFVRPTFVEIVKRLDEMKEQCIAEMRYNMNKRVSRMPKKKPKLTGQDQQQPTLHVRINEADNTVQEKKIDDVAVQEKKMIDDGADQRQQQQTSEQGEGDEQEEREKEGEVKKNEGAPGDDDNKAKAKKEMEEEAVAAAKRRAEEEAEEIERAKAKKEEAIAKAKAAGEERERLKREEREESERHWKRQQELEEEAEREKVRERIRQMIPTRDEGKLATMAKVEQLKGRVTSSSSPSSSSSSLSTETPEERQQREKEERARRVRELTEKRRVGRPQPQPTAAPAAAPAVDNTEKEEAEAAAAVEERKREEREEIEAEERKREKDENEEKEEAEVVAVVEESEEDRKRRERDERMLKVKQIEERMKKRSSAYASPASSSPASRSPPTSNPASCRSSVRTTPVAVAATSSSPTATPGQSVDGGEADADDEQLLLERKRGLSITEAERQARKNMVRAGRERQDSLECTAAQLAAGGGGADDGMGLGIVDEVARMIGELAEHDEDIRRLKLV</sequence>
<name>L8H9I1_ACACF</name>
<feature type="compositionally biased region" description="Low complexity" evidence="3">
    <location>
        <begin position="827"/>
        <end position="836"/>
    </location>
</feature>
<dbReference type="Pfam" id="PF07714">
    <property type="entry name" value="PK_Tyr_Ser-Thr"/>
    <property type="match status" value="1"/>
</dbReference>
<evidence type="ECO:0000256" key="1">
    <source>
        <dbReference type="ARBA" id="ARBA00022741"/>
    </source>
</evidence>
<dbReference type="GeneID" id="14922285"/>
<feature type="compositionally biased region" description="Basic and acidic residues" evidence="3">
    <location>
        <begin position="796"/>
        <end position="818"/>
    </location>
</feature>
<feature type="compositionally biased region" description="Low complexity" evidence="3">
    <location>
        <begin position="635"/>
        <end position="644"/>
    </location>
</feature>
<dbReference type="RefSeq" id="XP_004345937.1">
    <property type="nucleotide sequence ID" value="XM_004345887.1"/>
</dbReference>
<evidence type="ECO:0000313" key="6">
    <source>
        <dbReference type="Proteomes" id="UP000011083"/>
    </source>
</evidence>
<keyword evidence="5" id="KW-0808">Transferase</keyword>
<proteinExistence type="predicted"/>
<feature type="region of interest" description="Disordered" evidence="3">
    <location>
        <begin position="630"/>
        <end position="977"/>
    </location>
</feature>
<keyword evidence="1" id="KW-0547">Nucleotide-binding</keyword>
<feature type="compositionally biased region" description="Basic and acidic residues" evidence="3">
    <location>
        <begin position="605"/>
        <end position="618"/>
    </location>
</feature>
<feature type="region of interest" description="Disordered" evidence="3">
    <location>
        <begin position="581"/>
        <end position="618"/>
    </location>
</feature>
<feature type="compositionally biased region" description="Basic residues" evidence="3">
    <location>
        <begin position="122"/>
        <end position="136"/>
    </location>
</feature>